<dbReference type="Gene3D" id="3.40.640.10">
    <property type="entry name" value="Type I PLP-dependent aspartate aminotransferase-like (Major domain)"/>
    <property type="match status" value="1"/>
</dbReference>
<dbReference type="SUPFAM" id="SSF53383">
    <property type="entry name" value="PLP-dependent transferases"/>
    <property type="match status" value="1"/>
</dbReference>
<dbReference type="InterPro" id="IPR015424">
    <property type="entry name" value="PyrdxlP-dep_Trfase"/>
</dbReference>
<evidence type="ECO:0000313" key="6">
    <source>
        <dbReference type="EMBL" id="WOE74195.1"/>
    </source>
</evidence>
<dbReference type="Pfam" id="PF02347">
    <property type="entry name" value="GDC-P"/>
    <property type="match status" value="1"/>
</dbReference>
<dbReference type="EC" id="1.4.4.2" evidence="4"/>
<accession>A0AA97I0W9</accession>
<dbReference type="NCBIfam" id="NF001696">
    <property type="entry name" value="PRK00451.1"/>
    <property type="match status" value="1"/>
</dbReference>
<dbReference type="KEGG" id="acoa:RB602_10045"/>
<dbReference type="PANTHER" id="PTHR42806">
    <property type="entry name" value="GLYCINE CLEAVAGE SYSTEM P-PROTEIN"/>
    <property type="match status" value="1"/>
</dbReference>
<dbReference type="GO" id="GO:0009116">
    <property type="term" value="P:nucleoside metabolic process"/>
    <property type="evidence" value="ECO:0007669"/>
    <property type="project" value="InterPro"/>
</dbReference>
<dbReference type="CDD" id="cd00613">
    <property type="entry name" value="GDC-P"/>
    <property type="match status" value="1"/>
</dbReference>
<feature type="domain" description="Glycine cleavage system P-protein N-terminal" evidence="5">
    <location>
        <begin position="1"/>
        <end position="444"/>
    </location>
</feature>
<dbReference type="EMBL" id="CP136594">
    <property type="protein sequence ID" value="WOE74195.1"/>
    <property type="molecule type" value="Genomic_DNA"/>
</dbReference>
<dbReference type="InterPro" id="IPR020581">
    <property type="entry name" value="GDC_P"/>
</dbReference>
<comment type="catalytic activity">
    <reaction evidence="3 4">
        <text>N(6)-[(R)-lipoyl]-L-lysyl-[glycine-cleavage complex H protein] + glycine + H(+) = N(6)-[(R)-S(8)-aminomethyldihydrolipoyl]-L-lysyl-[glycine-cleavage complex H protein] + CO2</text>
        <dbReference type="Rhea" id="RHEA:24304"/>
        <dbReference type="Rhea" id="RHEA-COMP:10494"/>
        <dbReference type="Rhea" id="RHEA-COMP:10495"/>
        <dbReference type="ChEBI" id="CHEBI:15378"/>
        <dbReference type="ChEBI" id="CHEBI:16526"/>
        <dbReference type="ChEBI" id="CHEBI:57305"/>
        <dbReference type="ChEBI" id="CHEBI:83099"/>
        <dbReference type="ChEBI" id="CHEBI:83143"/>
        <dbReference type="EC" id="1.4.4.2"/>
    </reaction>
</comment>
<comment type="function">
    <text evidence="1 4">The glycine cleavage system catalyzes the degradation of glycine. The P protein binds the alpha-amino group of glycine through its pyridoxal phosphate cofactor; CO(2) is released and the remaining methylamine moiety is then transferred to the lipoamide cofactor of the H protein.</text>
</comment>
<dbReference type="AlphaFoldDB" id="A0AA97I0W9"/>
<comment type="similarity">
    <text evidence="4">Belongs to the GcvP family. N-terminal subunit subfamily.</text>
</comment>
<dbReference type="InterPro" id="IPR015421">
    <property type="entry name" value="PyrdxlP-dep_Trfase_major"/>
</dbReference>
<dbReference type="RefSeq" id="WP_317080428.1">
    <property type="nucleotide sequence ID" value="NZ_CP136594.1"/>
</dbReference>
<dbReference type="PANTHER" id="PTHR42806:SF1">
    <property type="entry name" value="GLYCINE DEHYDROGENASE (DECARBOXYLATING)"/>
    <property type="match status" value="1"/>
</dbReference>
<dbReference type="GO" id="GO:0019464">
    <property type="term" value="P:glycine decarboxylation via glycine cleavage system"/>
    <property type="evidence" value="ECO:0007669"/>
    <property type="project" value="UniProtKB-UniRule"/>
</dbReference>
<evidence type="ECO:0000256" key="2">
    <source>
        <dbReference type="ARBA" id="ARBA00023002"/>
    </source>
</evidence>
<keyword evidence="7" id="KW-1185">Reference proteome</keyword>
<evidence type="ECO:0000313" key="7">
    <source>
        <dbReference type="Proteomes" id="UP001302429"/>
    </source>
</evidence>
<evidence type="ECO:0000259" key="5">
    <source>
        <dbReference type="Pfam" id="PF02347"/>
    </source>
</evidence>
<gene>
    <name evidence="4 6" type="primary">gcvPA</name>
    <name evidence="6" type="ORF">RB602_10045</name>
</gene>
<dbReference type="Proteomes" id="UP001302429">
    <property type="component" value="Chromosome"/>
</dbReference>
<dbReference type="PIRSF" id="PIRSF006815">
    <property type="entry name" value="GcvPA"/>
    <property type="match status" value="1"/>
</dbReference>
<name>A0AA97I0W9_9SPHN</name>
<sequence length="456" mass="49384">MRYLPLTENDRTKMLARVGASSINDLFVDVPDAAVLDGPIHDLPNHASELAVERHMAKLASENSVAGNAPFFLGAGAYRHHVPASVDHIIQRGEFLTAYTPYQPEIAQGTLQMLFEFQTQVARLFGCDVANASMYDGSTACWEAIVMARRITRRGKALLSSGLHPHYVSVCQTMARFTKDDLRVSHPDFSGATDYDALIDQIDSDTSCIVVQYPDILGRIDDMTRLAERAAEHKALLIAVVTEPVALGAIKSPGEMGADIVVGEGQSIGVGLQFGGPYVGLFGCKQKYVRQMPGRLCGETVDADGERGYVLTLSTREQHIRREKATSNICTNSGLCALAFSVHMTLLGEAGLRRLAAVNHAMAVKTAERLEQIDGVSLVNDRFFNEFTVHLGRDARDIIRTLADRGILGGVSLGRLYPDAEELADGLVVAVTETTTDEDIEALAAGLEQALKEIAA</sequence>
<protein>
    <recommendedName>
        <fullName evidence="4">Probable glycine dehydrogenase (decarboxylating) subunit 1</fullName>
        <ecNumber evidence="4">1.4.4.2</ecNumber>
    </recommendedName>
    <alternativeName>
        <fullName evidence="4">Glycine cleavage system P-protein subunit 1</fullName>
    </alternativeName>
    <alternativeName>
        <fullName evidence="4">Glycine decarboxylase subunit 1</fullName>
    </alternativeName>
    <alternativeName>
        <fullName evidence="4">Glycine dehydrogenase (aminomethyl-transferring) subunit 1</fullName>
    </alternativeName>
</protein>
<dbReference type="GO" id="GO:0004375">
    <property type="term" value="F:glycine dehydrogenase (decarboxylating) activity"/>
    <property type="evidence" value="ECO:0007669"/>
    <property type="project" value="UniProtKB-EC"/>
</dbReference>
<evidence type="ECO:0000256" key="1">
    <source>
        <dbReference type="ARBA" id="ARBA00003788"/>
    </source>
</evidence>
<organism evidence="6 7">
    <name type="scientific">Alterisphingorhabdus coralli</name>
    <dbReference type="NCBI Taxonomy" id="3071408"/>
    <lineage>
        <taxon>Bacteria</taxon>
        <taxon>Pseudomonadati</taxon>
        <taxon>Pseudomonadota</taxon>
        <taxon>Alphaproteobacteria</taxon>
        <taxon>Sphingomonadales</taxon>
        <taxon>Sphingomonadaceae</taxon>
        <taxon>Alterisphingorhabdus (ex Yan et al. 2024)</taxon>
    </lineage>
</organism>
<keyword evidence="2 4" id="KW-0560">Oxidoreductase</keyword>
<dbReference type="HAMAP" id="MF_00712">
    <property type="entry name" value="GcvPA"/>
    <property type="match status" value="1"/>
</dbReference>
<dbReference type="InterPro" id="IPR049315">
    <property type="entry name" value="GDC-P_N"/>
</dbReference>
<comment type="subunit">
    <text evidence="4">The glycine cleavage system is composed of four proteins: P, T, L and H. In this organism, the P 'protein' is a heterodimer of two subunits.</text>
</comment>
<evidence type="ECO:0000256" key="4">
    <source>
        <dbReference type="HAMAP-Rule" id="MF_00712"/>
    </source>
</evidence>
<dbReference type="Gene3D" id="3.90.1150.10">
    <property type="entry name" value="Aspartate Aminotransferase, domain 1"/>
    <property type="match status" value="1"/>
</dbReference>
<reference evidence="6 7" key="1">
    <citation type="submission" date="2023-10" db="EMBL/GenBank/DDBJ databases">
        <title>Complete genome sequence of a Sphingomonadaceae bacterium.</title>
        <authorList>
            <person name="Yan C."/>
        </authorList>
    </citation>
    <scope>NUCLEOTIDE SEQUENCE [LARGE SCALE GENOMIC DNA]</scope>
    <source>
        <strain evidence="6 7">SCSIO 66989</strain>
    </source>
</reference>
<evidence type="ECO:0000256" key="3">
    <source>
        <dbReference type="ARBA" id="ARBA00049026"/>
    </source>
</evidence>
<dbReference type="InterPro" id="IPR023010">
    <property type="entry name" value="GcvPA"/>
</dbReference>
<dbReference type="InterPro" id="IPR015422">
    <property type="entry name" value="PyrdxlP-dep_Trfase_small"/>
</dbReference>
<proteinExistence type="inferred from homology"/>